<reference evidence="1 2" key="1">
    <citation type="journal article" date="2011" name="J. Bacteriol.">
        <title>Complete genome sequences of two hemotropic Mycoplasmas, Mycoplasma haemofelis strain Ohio2 and Mycoplasma suis strain Illinois.</title>
        <authorList>
            <person name="Messick J.B."/>
            <person name="Santos A.P."/>
            <person name="Guimaraes A.M."/>
        </authorList>
    </citation>
    <scope>NUCLEOTIDE SEQUENCE [LARGE SCALE GENOMIC DNA]</scope>
    <source>
        <strain evidence="1 2">Ohio2</strain>
    </source>
</reference>
<dbReference type="BioCyc" id="MHAE859194:G1GR7-419-MONOMER"/>
<reference key="2">
    <citation type="submission" date="2011-05" db="EMBL/GenBank/DDBJ databases">
        <title>The Genome of Mycoplasma haemofelis Strain Ohio2, a pathogenic hemoplasma of the cat.</title>
        <authorList>
            <person name="Santos A.P."/>
            <person name="Guimaraes A.M.S."/>
            <person name="SanMiguel P.J."/>
            <person name="Martin S.W."/>
            <person name="Messick J.B."/>
        </authorList>
    </citation>
    <scope>NUCLEOTIDE SEQUENCE</scope>
    <source>
        <strain>Ohio2</strain>
    </source>
</reference>
<organism evidence="1 2">
    <name type="scientific">Mycoplasma haemofelis (strain Ohio2)</name>
    <dbReference type="NCBI Taxonomy" id="859194"/>
    <lineage>
        <taxon>Bacteria</taxon>
        <taxon>Bacillati</taxon>
        <taxon>Mycoplasmatota</taxon>
        <taxon>Mollicutes</taxon>
        <taxon>Mycoplasmataceae</taxon>
        <taxon>Mycoplasma</taxon>
    </lineage>
</organism>
<evidence type="ECO:0000313" key="1">
    <source>
        <dbReference type="EMBL" id="AEG72703.1"/>
    </source>
</evidence>
<dbReference type="KEGG" id="mhf:MHF_0427"/>
<dbReference type="EMBL" id="CP002808">
    <property type="protein sequence ID" value="AEG72703.1"/>
    <property type="molecule type" value="Genomic_DNA"/>
</dbReference>
<accession>F6FH98</accession>
<dbReference type="HOGENOM" id="CLU_113690_0_0_14"/>
<proteinExistence type="predicted"/>
<name>F6FH98_MYCHI</name>
<sequence length="214" mass="23967">MSLPIKGAIAGSAVATASAGGIYLGTKYFDSESIKSHLLKSGYKLISSLSENEEAPQWEEEFKFDIVKIRALLNISESEDSSGGVQLKAWCHEKMNLKYHENHGDLENVKKYCVIRTVENQPSRNSKTALTDRSDASKWSATYTKRKSTTSLTPRNQIEGLVGEWSGSQESTDLPVIKQWCRQNLKRNFIVKKLGDQYKVIENWCTVEGANVSN</sequence>
<protein>
    <submittedName>
        <fullName evidence="1">Uncharacterized protein</fullName>
    </submittedName>
</protein>
<dbReference type="STRING" id="859194.MHF_0427"/>
<evidence type="ECO:0000313" key="2">
    <source>
        <dbReference type="Proteomes" id="UP000007952"/>
    </source>
</evidence>
<dbReference type="AlphaFoldDB" id="F6FH98"/>
<dbReference type="Proteomes" id="UP000007952">
    <property type="component" value="Chromosome"/>
</dbReference>
<gene>
    <name evidence="1" type="ordered locus">MHF_0427</name>
</gene>